<dbReference type="EMBL" id="MWPZ01000004">
    <property type="protein sequence ID" value="TIC98801.1"/>
    <property type="molecule type" value="Genomic_DNA"/>
</dbReference>
<evidence type="ECO:0000256" key="6">
    <source>
        <dbReference type="ARBA" id="ARBA00023163"/>
    </source>
</evidence>
<dbReference type="Pfam" id="PF08689">
    <property type="entry name" value="Med5"/>
    <property type="match status" value="2"/>
</dbReference>
<organism evidence="10 11">
    <name type="scientific">Colletotrichum higginsianum</name>
    <dbReference type="NCBI Taxonomy" id="80884"/>
    <lineage>
        <taxon>Eukaryota</taxon>
        <taxon>Fungi</taxon>
        <taxon>Dikarya</taxon>
        <taxon>Ascomycota</taxon>
        <taxon>Pezizomycotina</taxon>
        <taxon>Sordariomycetes</taxon>
        <taxon>Hypocreomycetidae</taxon>
        <taxon>Glomerellales</taxon>
        <taxon>Glomerellaceae</taxon>
        <taxon>Colletotrichum</taxon>
        <taxon>Colletotrichum destructivum species complex</taxon>
    </lineage>
</organism>
<dbReference type="InterPro" id="IPR014801">
    <property type="entry name" value="Mediator_Med5_fun"/>
</dbReference>
<evidence type="ECO:0000256" key="8">
    <source>
        <dbReference type="ARBA" id="ARBA00031256"/>
    </source>
</evidence>
<dbReference type="Proteomes" id="UP000305883">
    <property type="component" value="Unassembled WGS sequence"/>
</dbReference>
<evidence type="ECO:0000313" key="11">
    <source>
        <dbReference type="Proteomes" id="UP000305883"/>
    </source>
</evidence>
<evidence type="ECO:0000256" key="7">
    <source>
        <dbReference type="ARBA" id="ARBA00023242"/>
    </source>
</evidence>
<dbReference type="PANTHER" id="PTHR35784">
    <property type="entry name" value="MEDIATOR OF RNA POLYMERASE II TRANSCRIPTION SUBUNIT 5"/>
    <property type="match status" value="1"/>
</dbReference>
<comment type="subcellular location">
    <subcellularLocation>
        <location evidence="1 9">Nucleus</location>
    </subcellularLocation>
</comment>
<gene>
    <name evidence="9" type="primary">MED5</name>
    <name evidence="10" type="ORF">CH35J_005697</name>
</gene>
<sequence>MDGRVIRGVQRAALEQWSEFIAKSLAHRLDPDKFETYVPFLQAKHPLPPAAVADLFLRPQPHNHESLDPRVPRYLQVLSNLNYIDTPSILKALFRYSTSRAHSRDAAQPADGDVQRPNMLHWGSSYAAEEVMFYRLTKSVAQGTAIQNTGSGLEIASIMAKWIALFTDAATAFTVDVMGQLHNSQVREEMESARAAFVALLLGVCENQVVLKAMSKPEAQGTRKALSESLANFVPTIMQSAGPIATRLDMFRTSTLAGFEPVDEQKNKSNAEIEDLFDSTVALENFVISELPIVNSRAGLYIYLNAALVGRPLIDDHAIFNYLNNRYQGDVQTTTVDLILASFDVLANAASRNEGHQAAHLLRSFLMNKLPILIESLSKHMYGPSLPAGGRYLKENLVAECLADPERMQALIGELDNKDGNAGAVCQALTEVLGQLCRNKETMSLKLLCSQLAQKPLSLDVMLMFEKPATILHPLCDLLDSWKYDEDQGEYQPVYEEFGSILLLVMAFAYRYGLSASDMGVTSSDSFVARLLGQGHQSRPFDELSDQEKGHLNGWIHGLFDSEAGGLGDELMSSCPPQDFYLLVSTLFQNIVLAFGTGHLAEESLRGGIEYLVDTFLLPSLVVAIAYLANSLWIERSDCQKAIVRVLSSVLAPTSISNEAQAMLTSVMNIVAKPLEHSLRAYQRSDPKSQEVEPLLKAIKDSIPLSRRTGAADHTELDAWSLGGFSNSIRQTLQQLVHWSIHPTMDRMPPAYTHRQMLVALKLLGAKRLLQLLYEDIRQQTDTGSGSIIYDVVTAIVCAPDVVNTPSNPVNFLDNSGNVPVPTQRKLTLREVLKSDAEDCKRLQKTDMNLAEIVVRLYRKVESQMAVSQAQAMQADTMLQSDLGLSLDPGAGSLDDAMAAATANVVQGDGISVDNVSLDLGLGGVGGDLGLGGSSNNGGGSLDLGADDIFSGLGAGDDFQWDNMDLS</sequence>
<dbReference type="GO" id="GO:0016592">
    <property type="term" value="C:mediator complex"/>
    <property type="evidence" value="ECO:0007669"/>
    <property type="project" value="InterPro"/>
</dbReference>
<accession>A0A4T0W1J7</accession>
<evidence type="ECO:0000313" key="10">
    <source>
        <dbReference type="EMBL" id="TIC98801.1"/>
    </source>
</evidence>
<reference evidence="10 11" key="1">
    <citation type="journal article" date="2019" name="Genome Biol. Evol.">
        <title>Genomic Plasticity Mediated by Transposable Elements in the Plant Pathogenic Fungus Colletotrichum higginsianum.</title>
        <authorList>
            <person name="Tsushima A."/>
            <person name="Gan P."/>
            <person name="Kumakura N."/>
            <person name="Narusaka M."/>
            <person name="Takano Y."/>
            <person name="Narusaka Y."/>
            <person name="Shirasu K."/>
        </authorList>
    </citation>
    <scope>NUCLEOTIDE SEQUENCE [LARGE SCALE GENOMIC DNA]</scope>
    <source>
        <strain evidence="10 11">MAFF305635-RFP</strain>
    </source>
</reference>
<protein>
    <recommendedName>
        <fullName evidence="3 9">Mediator of RNA polymerase II transcription subunit 5</fullName>
    </recommendedName>
    <alternativeName>
        <fullName evidence="8 9">Mediator complex subunit 5</fullName>
    </alternativeName>
</protein>
<comment type="similarity">
    <text evidence="2 9">Belongs to the Mediator complex subunit 5 family.</text>
</comment>
<evidence type="ECO:0000256" key="3">
    <source>
        <dbReference type="ARBA" id="ARBA00020628"/>
    </source>
</evidence>
<proteinExistence type="inferred from homology"/>
<keyword evidence="5 9" id="KW-0010">Activator</keyword>
<evidence type="ECO:0000256" key="4">
    <source>
        <dbReference type="ARBA" id="ARBA00023015"/>
    </source>
</evidence>
<evidence type="ECO:0000256" key="2">
    <source>
        <dbReference type="ARBA" id="ARBA00008782"/>
    </source>
</evidence>
<keyword evidence="6 9" id="KW-0804">Transcription</keyword>
<dbReference type="PANTHER" id="PTHR35784:SF1">
    <property type="entry name" value="MEDIATOR OF RNA POLYMERASE II TRANSCRIPTION SUBUNIT 5"/>
    <property type="match status" value="1"/>
</dbReference>
<dbReference type="AlphaFoldDB" id="A0A4T0W1J7"/>
<evidence type="ECO:0000256" key="5">
    <source>
        <dbReference type="ARBA" id="ARBA00023159"/>
    </source>
</evidence>
<name>A0A4T0W1J7_9PEZI</name>
<comment type="caution">
    <text evidence="10">The sequence shown here is derived from an EMBL/GenBank/DDBJ whole genome shotgun (WGS) entry which is preliminary data.</text>
</comment>
<dbReference type="GO" id="GO:0003712">
    <property type="term" value="F:transcription coregulator activity"/>
    <property type="evidence" value="ECO:0007669"/>
    <property type="project" value="InterPro"/>
</dbReference>
<evidence type="ECO:0000256" key="1">
    <source>
        <dbReference type="ARBA" id="ARBA00004123"/>
    </source>
</evidence>
<comment type="function">
    <text evidence="9">Component of the Mediator complex, a coactivator involved in the regulated transcription of nearly all RNA polymerase II-dependent genes. Mediator functions as a bridge to convey information from gene-specific regulatory proteins to the basal RNA polymerase II transcription machinery. Mediator is recruited to promoters by direct interactions with regulatory proteins and serves as a scaffold for the assembly of a functional preinitiation complex with RNA polymerase II and the general transcription factors.</text>
</comment>
<evidence type="ECO:0000256" key="9">
    <source>
        <dbReference type="RuleBase" id="RU364142"/>
    </source>
</evidence>
<keyword evidence="7 9" id="KW-0539">Nucleus</keyword>
<comment type="subunit">
    <text evidence="9">Component of the Mediator complex.</text>
</comment>
<dbReference type="GO" id="GO:0006357">
    <property type="term" value="P:regulation of transcription by RNA polymerase II"/>
    <property type="evidence" value="ECO:0007669"/>
    <property type="project" value="InterPro"/>
</dbReference>
<keyword evidence="4 9" id="KW-0805">Transcription regulation</keyword>
<dbReference type="OrthoDB" id="5322661at2759"/>